<gene>
    <name evidence="2" type="ORF">HMPREF1541_10629</name>
</gene>
<dbReference type="Gene3D" id="1.10.510.10">
    <property type="entry name" value="Transferase(Phosphotransferase) domain 1"/>
    <property type="match status" value="1"/>
</dbReference>
<evidence type="ECO:0000313" key="2">
    <source>
        <dbReference type="EMBL" id="ETN44448.1"/>
    </source>
</evidence>
<dbReference type="InParanoid" id="W2S8V6"/>
<dbReference type="OrthoDB" id="2156052at2759"/>
<keyword evidence="3" id="KW-1185">Reference proteome</keyword>
<proteinExistence type="predicted"/>
<feature type="compositionally biased region" description="Acidic residues" evidence="1">
    <location>
        <begin position="496"/>
        <end position="506"/>
    </location>
</feature>
<sequence length="822" mass="93748">MEDLRAALEEEQRLRREERRRREEAEERALTEQRRREEEQRRREEEQRRREEEQRLREAADERATAEQRRREEVESRTSNTTFPEFLHYCHNHLYLGLTIQSDSSQSTSGTPANADRKLRPNRIVPWHGFADHQARVWDILMESDFIDRRLFTSMHTLEETGEQLKRKQLGSELDLHIFTDTAIDGPVTSLVNRVSRDAELCRRLGLRGSIHFDNHGNTLSPESPVEGVRRLVSRRRSPRLQSQRNALGPRSRSSSSGPRTTPRPRADQFAVYGITGTSGDVYRVPIYIMEFKAPHKLMLGHINVGLTAMDLDDIVHEQLEEDVERRCQRLVAAVITQLFSYMIQAGLEYGCVFTGVAMIFVRVPENDCTTVEYALSVPHGDVGLETGYTDDLEEANRLHLTAVGQLLAFSLNATRSPIRSEQWRQQAENQLKRWEVLVEAVEDSILESEVPSSDYQPPSSDWDSLLIQSPICRRLRPRRSRSTPEHEETVHPASEGDDDDGDDVNDQGPSGARAFANNTPSRSIALARSRTSKGSRGGNRSQTDSQGASQRLTSALHTHGLGPYCTALCLQGVIGAFPLDTTCPNLQLHPRSVTHRTHHAMNAIEFRSQIRRVLRDRCHVEELFFYGYKGFLYRIRLPDSGYTMVAKGTRPQFVKDLQREARVYRQLKTIQGIHVPVYLGSFKVPRPFRYLGTVPIVHVLVLSFGGNSLNLFALLRQPVVMTNSRQKQALTGLTAIHAAGVLHGDVAVRNILWNARTKQLLWHDFDRAVIVQRSPLAERCTNVVDGQCTGKRKRKADLTGQFYSERAKARRLLNHHIEIET</sequence>
<dbReference type="RefSeq" id="XP_008713521.1">
    <property type="nucleotide sequence ID" value="XM_008715299.1"/>
</dbReference>
<feature type="region of interest" description="Disordered" evidence="1">
    <location>
        <begin position="233"/>
        <end position="268"/>
    </location>
</feature>
<protein>
    <recommendedName>
        <fullName evidence="4">Protein kinase domain-containing protein</fullName>
    </recommendedName>
</protein>
<organism evidence="2 3">
    <name type="scientific">Cyphellophora europaea (strain CBS 101466)</name>
    <name type="common">Phialophora europaea</name>
    <dbReference type="NCBI Taxonomy" id="1220924"/>
    <lineage>
        <taxon>Eukaryota</taxon>
        <taxon>Fungi</taxon>
        <taxon>Dikarya</taxon>
        <taxon>Ascomycota</taxon>
        <taxon>Pezizomycotina</taxon>
        <taxon>Eurotiomycetes</taxon>
        <taxon>Chaetothyriomycetidae</taxon>
        <taxon>Chaetothyriales</taxon>
        <taxon>Cyphellophoraceae</taxon>
        <taxon>Cyphellophora</taxon>
    </lineage>
</organism>
<feature type="region of interest" description="Disordered" evidence="1">
    <location>
        <begin position="474"/>
        <end position="551"/>
    </location>
</feature>
<evidence type="ECO:0000256" key="1">
    <source>
        <dbReference type="SAM" id="MobiDB-lite"/>
    </source>
</evidence>
<accession>W2S8V6</accession>
<dbReference type="SUPFAM" id="SSF56112">
    <property type="entry name" value="Protein kinase-like (PK-like)"/>
    <property type="match status" value="1"/>
</dbReference>
<dbReference type="Proteomes" id="UP000030752">
    <property type="component" value="Unassembled WGS sequence"/>
</dbReference>
<evidence type="ECO:0000313" key="3">
    <source>
        <dbReference type="Proteomes" id="UP000030752"/>
    </source>
</evidence>
<evidence type="ECO:0008006" key="4">
    <source>
        <dbReference type="Google" id="ProtNLM"/>
    </source>
</evidence>
<name>W2S8V6_CYPE1</name>
<dbReference type="InterPro" id="IPR052396">
    <property type="entry name" value="Meiotic_Drive_Suppr_Kinase"/>
</dbReference>
<dbReference type="eggNOG" id="ENOG502SKBD">
    <property type="taxonomic scope" value="Eukaryota"/>
</dbReference>
<dbReference type="VEuPathDB" id="FungiDB:HMPREF1541_10629"/>
<dbReference type="Gene3D" id="3.30.200.20">
    <property type="entry name" value="Phosphorylase Kinase, domain 1"/>
    <property type="match status" value="1"/>
</dbReference>
<dbReference type="HOGENOM" id="CLU_010672_3_1_1"/>
<reference evidence="2 3" key="1">
    <citation type="submission" date="2013-03" db="EMBL/GenBank/DDBJ databases">
        <title>The Genome Sequence of Phialophora europaea CBS 101466.</title>
        <authorList>
            <consortium name="The Broad Institute Genomics Platform"/>
            <person name="Cuomo C."/>
            <person name="de Hoog S."/>
            <person name="Gorbushina A."/>
            <person name="Walker B."/>
            <person name="Young S.K."/>
            <person name="Zeng Q."/>
            <person name="Gargeya S."/>
            <person name="Fitzgerald M."/>
            <person name="Haas B."/>
            <person name="Abouelleil A."/>
            <person name="Allen A.W."/>
            <person name="Alvarado L."/>
            <person name="Arachchi H.M."/>
            <person name="Berlin A.M."/>
            <person name="Chapman S.B."/>
            <person name="Gainer-Dewar J."/>
            <person name="Goldberg J."/>
            <person name="Griggs A."/>
            <person name="Gujja S."/>
            <person name="Hansen M."/>
            <person name="Howarth C."/>
            <person name="Imamovic A."/>
            <person name="Ireland A."/>
            <person name="Larimer J."/>
            <person name="McCowan C."/>
            <person name="Murphy C."/>
            <person name="Pearson M."/>
            <person name="Poon T.W."/>
            <person name="Priest M."/>
            <person name="Roberts A."/>
            <person name="Saif S."/>
            <person name="Shea T."/>
            <person name="Sisk P."/>
            <person name="Sykes S."/>
            <person name="Wortman J."/>
            <person name="Nusbaum C."/>
            <person name="Birren B."/>
        </authorList>
    </citation>
    <scope>NUCLEOTIDE SEQUENCE [LARGE SCALE GENOMIC DNA]</scope>
    <source>
        <strain evidence="2 3">CBS 101466</strain>
    </source>
</reference>
<dbReference type="InterPro" id="IPR011009">
    <property type="entry name" value="Kinase-like_dom_sf"/>
</dbReference>
<dbReference type="PANTHER" id="PTHR37171:SF1">
    <property type="entry name" value="SERINE_THREONINE-PROTEIN KINASE YRZF-RELATED"/>
    <property type="match status" value="1"/>
</dbReference>
<feature type="compositionally biased region" description="Basic and acidic residues" evidence="1">
    <location>
        <begin position="1"/>
        <end position="76"/>
    </location>
</feature>
<feature type="compositionally biased region" description="Polar residues" evidence="1">
    <location>
        <begin position="533"/>
        <end position="551"/>
    </location>
</feature>
<dbReference type="EMBL" id="KB822715">
    <property type="protein sequence ID" value="ETN44448.1"/>
    <property type="molecule type" value="Genomic_DNA"/>
</dbReference>
<dbReference type="AlphaFoldDB" id="W2S8V6"/>
<dbReference type="PANTHER" id="PTHR37171">
    <property type="entry name" value="SERINE/THREONINE-PROTEIN KINASE YRZF-RELATED"/>
    <property type="match status" value="1"/>
</dbReference>
<feature type="region of interest" description="Disordered" evidence="1">
    <location>
        <begin position="1"/>
        <end position="78"/>
    </location>
</feature>
<feature type="compositionally biased region" description="Low complexity" evidence="1">
    <location>
        <begin position="240"/>
        <end position="261"/>
    </location>
</feature>
<dbReference type="GeneID" id="19977968"/>